<keyword evidence="3" id="KW-1185">Reference proteome</keyword>
<sequence length="231" mass="24579">MATKPGRGDPADEIGKGVLSRASAIVYWFVVIEVLLLLTAGPPLLLVVFLVGEAGNAPLIGLCFAPLAPALSAALFAWRVFLNDRDLSPARHFWRGYRLNLLDVLRWWLPTLAVLTVIGFSLANLGLAGVPAGYGLVLVVIAAAVLLWSCHALVLSSALALRTRDTARLASYYLAARPACTLGTLSLLIAAGGLVVLTSDWVLALLASPFTLLLLRNADPVLRDATERFTA</sequence>
<keyword evidence="1" id="KW-0812">Transmembrane</keyword>
<feature type="transmembrane region" description="Helical" evidence="1">
    <location>
        <begin position="57"/>
        <end position="78"/>
    </location>
</feature>
<dbReference type="AlphaFoldDB" id="A0A7W9M071"/>
<dbReference type="Pfam" id="PF04854">
    <property type="entry name" value="DUF624"/>
    <property type="match status" value="1"/>
</dbReference>
<name>A0A7W9M071_9PSEU</name>
<proteinExistence type="predicted"/>
<feature type="transmembrane region" description="Helical" evidence="1">
    <location>
        <begin position="25"/>
        <end position="51"/>
    </location>
</feature>
<keyword evidence="1" id="KW-1133">Transmembrane helix</keyword>
<accession>A0A7W9M071</accession>
<gene>
    <name evidence="2" type="ORF">F4560_002443</name>
</gene>
<keyword evidence="1" id="KW-0472">Membrane</keyword>
<evidence type="ECO:0000313" key="3">
    <source>
        <dbReference type="Proteomes" id="UP000552097"/>
    </source>
</evidence>
<protein>
    <recommendedName>
        <fullName evidence="4">Membrane protein YesL</fullName>
    </recommendedName>
</protein>
<dbReference type="RefSeq" id="WP_184919527.1">
    <property type="nucleotide sequence ID" value="NZ_JACHMO010000001.1"/>
</dbReference>
<reference evidence="2 3" key="1">
    <citation type="submission" date="2020-08" db="EMBL/GenBank/DDBJ databases">
        <title>Sequencing the genomes of 1000 actinobacteria strains.</title>
        <authorList>
            <person name="Klenk H.-P."/>
        </authorList>
    </citation>
    <scope>NUCLEOTIDE SEQUENCE [LARGE SCALE GENOMIC DNA]</scope>
    <source>
        <strain evidence="2 3">DSM 45486</strain>
    </source>
</reference>
<feature type="transmembrane region" description="Helical" evidence="1">
    <location>
        <begin position="173"/>
        <end position="195"/>
    </location>
</feature>
<dbReference type="InterPro" id="IPR006938">
    <property type="entry name" value="DUF624"/>
</dbReference>
<organism evidence="2 3">
    <name type="scientific">Saccharothrix ecbatanensis</name>
    <dbReference type="NCBI Taxonomy" id="1105145"/>
    <lineage>
        <taxon>Bacteria</taxon>
        <taxon>Bacillati</taxon>
        <taxon>Actinomycetota</taxon>
        <taxon>Actinomycetes</taxon>
        <taxon>Pseudonocardiales</taxon>
        <taxon>Pseudonocardiaceae</taxon>
        <taxon>Saccharothrix</taxon>
    </lineage>
</organism>
<evidence type="ECO:0008006" key="4">
    <source>
        <dbReference type="Google" id="ProtNLM"/>
    </source>
</evidence>
<dbReference type="Proteomes" id="UP000552097">
    <property type="component" value="Unassembled WGS sequence"/>
</dbReference>
<feature type="transmembrane region" description="Helical" evidence="1">
    <location>
        <begin position="134"/>
        <end position="161"/>
    </location>
</feature>
<evidence type="ECO:0000313" key="2">
    <source>
        <dbReference type="EMBL" id="MBB5802675.1"/>
    </source>
</evidence>
<feature type="transmembrane region" description="Helical" evidence="1">
    <location>
        <begin position="99"/>
        <end position="122"/>
    </location>
</feature>
<dbReference type="EMBL" id="JACHMO010000001">
    <property type="protein sequence ID" value="MBB5802675.1"/>
    <property type="molecule type" value="Genomic_DNA"/>
</dbReference>
<comment type="caution">
    <text evidence="2">The sequence shown here is derived from an EMBL/GenBank/DDBJ whole genome shotgun (WGS) entry which is preliminary data.</text>
</comment>
<evidence type="ECO:0000256" key="1">
    <source>
        <dbReference type="SAM" id="Phobius"/>
    </source>
</evidence>